<evidence type="ECO:0000313" key="2">
    <source>
        <dbReference type="Proteomes" id="UP000199512"/>
    </source>
</evidence>
<dbReference type="AlphaFoldDB" id="A0A1H8J8X0"/>
<protein>
    <submittedName>
        <fullName evidence="1">Transcriptional regulator, TetR family</fullName>
    </submittedName>
</protein>
<dbReference type="Gene3D" id="1.10.357.10">
    <property type="entry name" value="Tetracycline Repressor, domain 2"/>
    <property type="match status" value="1"/>
</dbReference>
<reference evidence="1 2" key="1">
    <citation type="submission" date="2016-10" db="EMBL/GenBank/DDBJ databases">
        <authorList>
            <person name="de Groot N.N."/>
        </authorList>
    </citation>
    <scope>NUCLEOTIDE SEQUENCE [LARGE SCALE GENOMIC DNA]</scope>
    <source>
        <strain evidence="1 2">Calf135</strain>
    </source>
</reference>
<evidence type="ECO:0000313" key="1">
    <source>
        <dbReference type="EMBL" id="SEN77224.1"/>
    </source>
</evidence>
<dbReference type="RefSeq" id="WP_091975858.1">
    <property type="nucleotide sequence ID" value="NZ_CAUWDX010000006.1"/>
</dbReference>
<dbReference type="PANTHER" id="PTHR43479:SF11">
    <property type="entry name" value="ACREF_ENVCD OPERON REPRESSOR-RELATED"/>
    <property type="match status" value="1"/>
</dbReference>
<gene>
    <name evidence="1" type="ORF">SAMN05216454_1125</name>
</gene>
<dbReference type="InterPro" id="IPR009057">
    <property type="entry name" value="Homeodomain-like_sf"/>
</dbReference>
<keyword evidence="2" id="KW-1185">Reference proteome</keyword>
<dbReference type="InterPro" id="IPR050624">
    <property type="entry name" value="HTH-type_Tx_Regulator"/>
</dbReference>
<organism evidence="1 2">
    <name type="scientific">Peptostreptococcus russellii</name>
    <dbReference type="NCBI Taxonomy" id="215200"/>
    <lineage>
        <taxon>Bacteria</taxon>
        <taxon>Bacillati</taxon>
        <taxon>Bacillota</taxon>
        <taxon>Clostridia</taxon>
        <taxon>Peptostreptococcales</taxon>
        <taxon>Peptostreptococcaceae</taxon>
        <taxon>Peptostreptococcus</taxon>
    </lineage>
</organism>
<dbReference type="SUPFAM" id="SSF46689">
    <property type="entry name" value="Homeodomain-like"/>
    <property type="match status" value="1"/>
</dbReference>
<dbReference type="PANTHER" id="PTHR43479">
    <property type="entry name" value="ACREF/ENVCD OPERON REPRESSOR-RELATED"/>
    <property type="match status" value="1"/>
</dbReference>
<dbReference type="Proteomes" id="UP000199512">
    <property type="component" value="Unassembled WGS sequence"/>
</dbReference>
<dbReference type="EMBL" id="FODF01000012">
    <property type="protein sequence ID" value="SEN77224.1"/>
    <property type="molecule type" value="Genomic_DNA"/>
</dbReference>
<dbReference type="OrthoDB" id="9812484at2"/>
<accession>A0A1H8J8X0</accession>
<sequence>MPKQTYYNLDSERRAEIDKACMKEFESKSLADISVGRICKSLDLSRAAFYKYFKSVEECYYYFLEGANFDSHKFIFQSLKEGENLLSALDKIPETVSKALFESNSIGILKSFFKHRNTVLEEGWEKYKMENSPQDCIKIIPKINLDGTSIEDKETFKSLIKTISAVSHEIIKECLEDDWTREEFEREYSIRLKFIINGIKKI</sequence>
<proteinExistence type="predicted"/>
<name>A0A1H8J8X0_9FIRM</name>
<dbReference type="Pfam" id="PF17924">
    <property type="entry name" value="TetR_C_19"/>
    <property type="match status" value="1"/>
</dbReference>
<dbReference type="STRING" id="215200.SAMN05216454_1125"/>